<proteinExistence type="inferred from homology"/>
<sequence>MEIGRRVAEARAELGITQNQLAASIGIDRTVLAKIESGTRRVAAVELVAIARELRRRVEWFVDEAPPALTSYRNAQPGVAVQVIDTEMDSLVRDAEFVSAHCPDVVGGQPEPVDHPTTMEDAENLAASTRRLFGLEPDQPLHDISGLAAGVGLLVFAMDLGEGADAGTVLLRRGGVALINGHWRVGRRRLAAAHELGHYLVADQFSLDWRVTSAPETRDIEARLDRFARALLLPRDDLRERWAAWLRTSDETWRDAAVRAASHYGTDMATLARRLLDLDLVENHRAEDIRRVHTKQADIVEKNLVVRDELAPLAMPRPYEQAVLKLYRREVITAERALGLLRGSFDRSSLPDLPPAPEAEIWKMTS</sequence>
<dbReference type="AlphaFoldDB" id="A0A1I6T7E2"/>
<keyword evidence="4" id="KW-1185">Reference proteome</keyword>
<name>A0A1I6T7E2_9ACTN</name>
<feature type="domain" description="HTH cro/C1-type" evidence="2">
    <location>
        <begin position="7"/>
        <end position="61"/>
    </location>
</feature>
<evidence type="ECO:0000256" key="1">
    <source>
        <dbReference type="ARBA" id="ARBA00007227"/>
    </source>
</evidence>
<dbReference type="Pfam" id="PF01381">
    <property type="entry name" value="HTH_3"/>
    <property type="match status" value="1"/>
</dbReference>
<dbReference type="RefSeq" id="WP_093843174.1">
    <property type="nucleotide sequence ID" value="NZ_FPAB01000004.1"/>
</dbReference>
<evidence type="ECO:0000313" key="4">
    <source>
        <dbReference type="Proteomes" id="UP000198873"/>
    </source>
</evidence>
<reference evidence="4" key="1">
    <citation type="submission" date="2016-10" db="EMBL/GenBank/DDBJ databases">
        <authorList>
            <person name="Varghese N."/>
            <person name="Submissions S."/>
        </authorList>
    </citation>
    <scope>NUCLEOTIDE SEQUENCE [LARGE SCALE GENOMIC DNA]</scope>
    <source>
        <strain evidence="4">CGMCC 4.7047</strain>
    </source>
</reference>
<dbReference type="CDD" id="cd00093">
    <property type="entry name" value="HTH_XRE"/>
    <property type="match status" value="1"/>
</dbReference>
<dbReference type="Gene3D" id="1.10.260.40">
    <property type="entry name" value="lambda repressor-like DNA-binding domains"/>
    <property type="match status" value="1"/>
</dbReference>
<dbReference type="EMBL" id="FPAB01000004">
    <property type="protein sequence ID" value="SFS84877.1"/>
    <property type="molecule type" value="Genomic_DNA"/>
</dbReference>
<dbReference type="PANTHER" id="PTHR43236:SF1">
    <property type="entry name" value="BLL7220 PROTEIN"/>
    <property type="match status" value="1"/>
</dbReference>
<dbReference type="SMART" id="SM00530">
    <property type="entry name" value="HTH_XRE"/>
    <property type="match status" value="1"/>
</dbReference>
<gene>
    <name evidence="3" type="ORF">SAMN05444716_104438</name>
</gene>
<dbReference type="PANTHER" id="PTHR43236">
    <property type="entry name" value="ANTITOXIN HIGA1"/>
    <property type="match status" value="1"/>
</dbReference>
<dbReference type="GO" id="GO:0003677">
    <property type="term" value="F:DNA binding"/>
    <property type="evidence" value="ECO:0007669"/>
    <property type="project" value="InterPro"/>
</dbReference>
<dbReference type="SUPFAM" id="SSF47413">
    <property type="entry name" value="lambda repressor-like DNA-binding domains"/>
    <property type="match status" value="1"/>
</dbReference>
<dbReference type="Gene3D" id="1.10.10.2910">
    <property type="match status" value="1"/>
</dbReference>
<comment type="similarity">
    <text evidence="1">Belongs to the short-chain fatty acyl-CoA assimilation regulator (ScfR) family.</text>
</comment>
<dbReference type="PROSITE" id="PS50943">
    <property type="entry name" value="HTH_CROC1"/>
    <property type="match status" value="1"/>
</dbReference>
<dbReference type="STRING" id="1176198.SAMN05444716_104438"/>
<organism evidence="3 4">
    <name type="scientific">Streptomyces harbinensis</name>
    <dbReference type="NCBI Taxonomy" id="1176198"/>
    <lineage>
        <taxon>Bacteria</taxon>
        <taxon>Bacillati</taxon>
        <taxon>Actinomycetota</taxon>
        <taxon>Actinomycetes</taxon>
        <taxon>Kitasatosporales</taxon>
        <taxon>Streptomycetaceae</taxon>
        <taxon>Streptomyces</taxon>
    </lineage>
</organism>
<dbReference type="InterPro" id="IPR001387">
    <property type="entry name" value="Cro/C1-type_HTH"/>
</dbReference>
<dbReference type="Pfam" id="PF06114">
    <property type="entry name" value="Peptidase_M78"/>
    <property type="match status" value="1"/>
</dbReference>
<dbReference type="InterPro" id="IPR010982">
    <property type="entry name" value="Lambda_DNA-bd_dom_sf"/>
</dbReference>
<dbReference type="InterPro" id="IPR010359">
    <property type="entry name" value="IrrE_HExxH"/>
</dbReference>
<evidence type="ECO:0000259" key="2">
    <source>
        <dbReference type="PROSITE" id="PS50943"/>
    </source>
</evidence>
<evidence type="ECO:0000313" key="3">
    <source>
        <dbReference type="EMBL" id="SFS84877.1"/>
    </source>
</evidence>
<dbReference type="Proteomes" id="UP000198873">
    <property type="component" value="Unassembled WGS sequence"/>
</dbReference>
<dbReference type="InterPro" id="IPR052345">
    <property type="entry name" value="Rad_response_metalloprotease"/>
</dbReference>
<protein>
    <submittedName>
        <fullName evidence="3">Helix-turn-helix</fullName>
    </submittedName>
</protein>
<accession>A0A1I6T7E2</accession>